<dbReference type="Proteomes" id="UP001482620">
    <property type="component" value="Unassembled WGS sequence"/>
</dbReference>
<accession>A0ABV0U7R0</accession>
<reference evidence="2 3" key="1">
    <citation type="submission" date="2021-06" db="EMBL/GenBank/DDBJ databases">
        <authorList>
            <person name="Palmer J.M."/>
        </authorList>
    </citation>
    <scope>NUCLEOTIDE SEQUENCE [LARGE SCALE GENOMIC DNA]</scope>
    <source>
        <strain evidence="3">if_2019</strain>
        <tissue evidence="2">Muscle</tissue>
    </source>
</reference>
<feature type="region of interest" description="Disordered" evidence="1">
    <location>
        <begin position="30"/>
        <end position="68"/>
    </location>
</feature>
<proteinExistence type="predicted"/>
<protein>
    <submittedName>
        <fullName evidence="2">Uncharacterized protein</fullName>
    </submittedName>
</protein>
<feature type="compositionally biased region" description="Basic residues" evidence="1">
    <location>
        <begin position="30"/>
        <end position="41"/>
    </location>
</feature>
<keyword evidence="3" id="KW-1185">Reference proteome</keyword>
<evidence type="ECO:0000313" key="2">
    <source>
        <dbReference type="EMBL" id="MEQ2241111.1"/>
    </source>
</evidence>
<gene>
    <name evidence="2" type="ORF">ILYODFUR_022007</name>
</gene>
<sequence>MNKKHVHWFDFVLTNPLEFKIGSGKDLSRVSKHMMQHKHQGPSRQQPHRWEPKRLNGETSVGPAAPKSSSWSTFICFVQSVTAANSALTVVTDAFTLVFVPRLLRGAL</sequence>
<organism evidence="2 3">
    <name type="scientific">Ilyodon furcidens</name>
    <name type="common">goldbreast splitfin</name>
    <dbReference type="NCBI Taxonomy" id="33524"/>
    <lineage>
        <taxon>Eukaryota</taxon>
        <taxon>Metazoa</taxon>
        <taxon>Chordata</taxon>
        <taxon>Craniata</taxon>
        <taxon>Vertebrata</taxon>
        <taxon>Euteleostomi</taxon>
        <taxon>Actinopterygii</taxon>
        <taxon>Neopterygii</taxon>
        <taxon>Teleostei</taxon>
        <taxon>Neoteleostei</taxon>
        <taxon>Acanthomorphata</taxon>
        <taxon>Ovalentaria</taxon>
        <taxon>Atherinomorphae</taxon>
        <taxon>Cyprinodontiformes</taxon>
        <taxon>Goodeidae</taxon>
        <taxon>Ilyodon</taxon>
    </lineage>
</organism>
<evidence type="ECO:0000313" key="3">
    <source>
        <dbReference type="Proteomes" id="UP001482620"/>
    </source>
</evidence>
<name>A0ABV0U7R0_9TELE</name>
<dbReference type="EMBL" id="JAHRIQ010060321">
    <property type="protein sequence ID" value="MEQ2241111.1"/>
    <property type="molecule type" value="Genomic_DNA"/>
</dbReference>
<comment type="caution">
    <text evidence="2">The sequence shown here is derived from an EMBL/GenBank/DDBJ whole genome shotgun (WGS) entry which is preliminary data.</text>
</comment>
<evidence type="ECO:0000256" key="1">
    <source>
        <dbReference type="SAM" id="MobiDB-lite"/>
    </source>
</evidence>